<dbReference type="InterPro" id="IPR029063">
    <property type="entry name" value="SAM-dependent_MTases_sf"/>
</dbReference>
<dbReference type="GO" id="GO:0008168">
    <property type="term" value="F:methyltransferase activity"/>
    <property type="evidence" value="ECO:0007669"/>
    <property type="project" value="UniProtKB-UniRule"/>
</dbReference>
<dbReference type="AlphaFoldDB" id="A0A1Q9LSV0"/>
<dbReference type="PANTHER" id="PTHR43619:SF2">
    <property type="entry name" value="S-ADENOSYL-L-METHIONINE-DEPENDENT METHYLTRANSFERASES SUPERFAMILY PROTEIN"/>
    <property type="match status" value="1"/>
</dbReference>
<keyword evidence="4" id="KW-0808">Transferase</keyword>
<dbReference type="InterPro" id="IPR007213">
    <property type="entry name" value="Ppm1/Ppm2/Tcmp"/>
</dbReference>
<evidence type="ECO:0000256" key="3">
    <source>
        <dbReference type="ARBA" id="ARBA00022603"/>
    </source>
</evidence>
<comment type="caution">
    <text evidence="7">The sequence shown here is derived from an EMBL/GenBank/DDBJ whole genome shotgun (WGS) entry which is preliminary data.</text>
</comment>
<comment type="similarity">
    <text evidence="2 6">Belongs to the UPF0677 family.</text>
</comment>
<reference evidence="7 8" key="1">
    <citation type="submission" date="2016-10" db="EMBL/GenBank/DDBJ databases">
        <title>The Draft Genome Sequence of Actinokineospora bangkokensis 44EHWT reveals the biosynthetic pathway of antifungal compounds Thailandins with unusual extender unit butylmalonyl-CoA.</title>
        <authorList>
            <person name="Greule A."/>
            <person name="Intra B."/>
            <person name="Flemming S."/>
            <person name="Rommel M.G."/>
            <person name="Panbangred W."/>
            <person name="Bechthold A."/>
        </authorList>
    </citation>
    <scope>NUCLEOTIDE SEQUENCE [LARGE SCALE GENOMIC DNA]</scope>
    <source>
        <strain evidence="7 8">44EHW</strain>
    </source>
</reference>
<dbReference type="NCBIfam" id="TIGR00027">
    <property type="entry name" value="mthyl_TIGR00027"/>
    <property type="match status" value="1"/>
</dbReference>
<name>A0A1Q9LSV0_9PSEU</name>
<dbReference type="Pfam" id="PF04072">
    <property type="entry name" value="LCM"/>
    <property type="match status" value="1"/>
</dbReference>
<evidence type="ECO:0000256" key="2">
    <source>
        <dbReference type="ARBA" id="ARBA00008138"/>
    </source>
</evidence>
<dbReference type="PANTHER" id="PTHR43619">
    <property type="entry name" value="S-ADENOSYL-L-METHIONINE-DEPENDENT METHYLTRANSFERASE YKTD-RELATED"/>
    <property type="match status" value="1"/>
</dbReference>
<protein>
    <recommendedName>
        <fullName evidence="6">S-adenosyl-L-methionine-dependent methyltransferase</fullName>
        <ecNumber evidence="6">2.1.1.-</ecNumber>
    </recommendedName>
</protein>
<dbReference type="SUPFAM" id="SSF53335">
    <property type="entry name" value="S-adenosyl-L-methionine-dependent methyltransferases"/>
    <property type="match status" value="1"/>
</dbReference>
<dbReference type="STRING" id="1193682.BJP25_08855"/>
<evidence type="ECO:0000256" key="5">
    <source>
        <dbReference type="ARBA" id="ARBA00022691"/>
    </source>
</evidence>
<dbReference type="Proteomes" id="UP000186040">
    <property type="component" value="Unassembled WGS sequence"/>
</dbReference>
<dbReference type="InterPro" id="IPR011610">
    <property type="entry name" value="SAM_mthyl_Trfase_ML2640-like"/>
</dbReference>
<keyword evidence="3 6" id="KW-0489">Methyltransferase</keyword>
<dbReference type="EMBL" id="MKQR01000005">
    <property type="protein sequence ID" value="OLR95116.1"/>
    <property type="molecule type" value="Genomic_DNA"/>
</dbReference>
<sequence>MTTGVGLTAVIVAAARAIAASRPGSLSRDDYAERFVRAVPTPVAVPTRFDQVVGGDRDPLWGRCYRFFDLRTRVFDDFVVDRVACGARQVVVLGAGLDSRAVRLDLPEDCAVYELDLPDVLEFKRRALAGMAASPAASLNFVGVDLRGAWAGPLRAAGFDPTRPSAWLAEGLFPYLSAAAERAILTAVDSLASPGSAFCFESIPGHRPHGEAGAAYVEIKNRLGLDIAALFNTEPRPSSLDVLAATGWRGSCVPSMEHGTRHGGGPGPEDGFVDFHWTTVDKT</sequence>
<organism evidence="7 8">
    <name type="scientific">Actinokineospora bangkokensis</name>
    <dbReference type="NCBI Taxonomy" id="1193682"/>
    <lineage>
        <taxon>Bacteria</taxon>
        <taxon>Bacillati</taxon>
        <taxon>Actinomycetota</taxon>
        <taxon>Actinomycetes</taxon>
        <taxon>Pseudonocardiales</taxon>
        <taxon>Pseudonocardiaceae</taxon>
        <taxon>Actinokineospora</taxon>
    </lineage>
</organism>
<keyword evidence="8" id="KW-1185">Reference proteome</keyword>
<evidence type="ECO:0000256" key="6">
    <source>
        <dbReference type="RuleBase" id="RU362030"/>
    </source>
</evidence>
<comment type="function">
    <text evidence="1 6">Exhibits S-adenosyl-L-methionine-dependent methyltransferase activity.</text>
</comment>
<evidence type="ECO:0000313" key="7">
    <source>
        <dbReference type="EMBL" id="OLR95116.1"/>
    </source>
</evidence>
<accession>A0A1Q9LSV0</accession>
<proteinExistence type="inferred from homology"/>
<dbReference type="EC" id="2.1.1.-" evidence="6"/>
<gene>
    <name evidence="7" type="ORF">BJP25_08855</name>
</gene>
<dbReference type="Gene3D" id="3.40.50.150">
    <property type="entry name" value="Vaccinia Virus protein VP39"/>
    <property type="match status" value="1"/>
</dbReference>
<keyword evidence="5 6" id="KW-0949">S-adenosyl-L-methionine</keyword>
<dbReference type="GO" id="GO:0032259">
    <property type="term" value="P:methylation"/>
    <property type="evidence" value="ECO:0007669"/>
    <property type="project" value="UniProtKB-KW"/>
</dbReference>
<evidence type="ECO:0000256" key="4">
    <source>
        <dbReference type="ARBA" id="ARBA00022679"/>
    </source>
</evidence>
<evidence type="ECO:0000313" key="8">
    <source>
        <dbReference type="Proteomes" id="UP000186040"/>
    </source>
</evidence>
<evidence type="ECO:0000256" key="1">
    <source>
        <dbReference type="ARBA" id="ARBA00003907"/>
    </source>
</evidence>